<reference evidence="1" key="1">
    <citation type="submission" date="2022-10" db="EMBL/GenBank/DDBJ databases">
        <title>Adaptive evolution leads to modifications in subtelomeric GC content in a zoonotic Cryptosporidium species.</title>
        <authorList>
            <person name="Li J."/>
            <person name="Feng Y."/>
            <person name="Xiao L."/>
        </authorList>
    </citation>
    <scope>NUCLEOTIDE SEQUENCE</scope>
    <source>
        <strain evidence="1">33844</strain>
    </source>
</reference>
<organism evidence="1">
    <name type="scientific">Cryptosporidium canis</name>
    <dbReference type="NCBI Taxonomy" id="195482"/>
    <lineage>
        <taxon>Eukaryota</taxon>
        <taxon>Sar</taxon>
        <taxon>Alveolata</taxon>
        <taxon>Apicomplexa</taxon>
        <taxon>Conoidasida</taxon>
        <taxon>Coccidia</taxon>
        <taxon>Eucoccidiorida</taxon>
        <taxon>Eimeriorina</taxon>
        <taxon>Cryptosporidiidae</taxon>
        <taxon>Cryptosporidium</taxon>
    </lineage>
</organism>
<name>A0A9D5DE26_9CRYT</name>
<protein>
    <submittedName>
        <fullName evidence="1">Uncharacterized protein</fullName>
    </submittedName>
</protein>
<dbReference type="OrthoDB" id="341210at2759"/>
<evidence type="ECO:0000313" key="1">
    <source>
        <dbReference type="EMBL" id="KAJ1605040.1"/>
    </source>
</evidence>
<dbReference type="Proteomes" id="UP001067231">
    <property type="component" value="Unassembled WGS sequence"/>
</dbReference>
<gene>
    <name evidence="1" type="ORF">OJ253_3357</name>
</gene>
<accession>A0A9D5DE26</accession>
<comment type="caution">
    <text evidence="1">The sequence shown here is derived from an EMBL/GenBank/DDBJ whole genome shotgun (WGS) entry which is preliminary data.</text>
</comment>
<proteinExistence type="predicted"/>
<sequence>MGEMRSDKFDNTDLGASNMSELSYGASLCLSTKDQYKVINRNQLTKLDFQLFRAGTTSIECGMSLMEEISDLEDDYESPFERRSKRERVRQFVEDVKHKSKRGCSSLMKSISNIGRRMRMKIALVRSSRGENDENGGNLCHKSFPSFTSSCSNFGKSNSCLSLSKLKSMSRNRVISTSRRVRLQRKVSQASDRATYKLKTNLSYISKRFVSASNSMKSRIVYNCYKLRNMIGEKFPRKSSMFVLSFRKGSEDVERKTMNCGHNLSNEMSGFENELIYDSIEYISRNDDEAIDELESGNYLLMDSPELESESRVAGETSQVEDLLSEQGNMEAETSSNVNPIEISLIKNEISRLESNNESDEVTPTTTIDSFLRLSSVDSTTCTTIQNDTNSNTPLPVIQCVGKAMEQLESLYQELIQLKSKAEGETSISESQDEKGSRCFEPFEKEDMEIFSLMKEIVDDMTNDKEEISSGLGTSNDSTRQSQFRSELIFTLLRQTIQYYENIKSSYVDFDLKKAKSADEQFRHLIISAAQRLRSGGNLHAL</sequence>
<dbReference type="EMBL" id="JAPCXC010000110">
    <property type="protein sequence ID" value="KAJ1605040.1"/>
    <property type="molecule type" value="Genomic_DNA"/>
</dbReference>
<dbReference type="AlphaFoldDB" id="A0A9D5DE26"/>